<protein>
    <submittedName>
        <fullName evidence="1">Uncharacterized protein</fullName>
    </submittedName>
</protein>
<gene>
    <name evidence="1" type="ORF">AVEN_218571_1</name>
</gene>
<organism evidence="1 2">
    <name type="scientific">Araneus ventricosus</name>
    <name type="common">Orbweaver spider</name>
    <name type="synonym">Epeira ventricosa</name>
    <dbReference type="NCBI Taxonomy" id="182803"/>
    <lineage>
        <taxon>Eukaryota</taxon>
        <taxon>Metazoa</taxon>
        <taxon>Ecdysozoa</taxon>
        <taxon>Arthropoda</taxon>
        <taxon>Chelicerata</taxon>
        <taxon>Arachnida</taxon>
        <taxon>Araneae</taxon>
        <taxon>Araneomorphae</taxon>
        <taxon>Entelegynae</taxon>
        <taxon>Araneoidea</taxon>
        <taxon>Araneidae</taxon>
        <taxon>Araneus</taxon>
    </lineage>
</organism>
<comment type="caution">
    <text evidence="1">The sequence shown here is derived from an EMBL/GenBank/DDBJ whole genome shotgun (WGS) entry which is preliminary data.</text>
</comment>
<reference evidence="1 2" key="1">
    <citation type="journal article" date="2019" name="Sci. Rep.">
        <title>Orb-weaving spider Araneus ventricosus genome elucidates the spidroin gene catalogue.</title>
        <authorList>
            <person name="Kono N."/>
            <person name="Nakamura H."/>
            <person name="Ohtoshi R."/>
            <person name="Moran D.A.P."/>
            <person name="Shinohara A."/>
            <person name="Yoshida Y."/>
            <person name="Fujiwara M."/>
            <person name="Mori M."/>
            <person name="Tomita M."/>
            <person name="Arakawa K."/>
        </authorList>
    </citation>
    <scope>NUCLEOTIDE SEQUENCE [LARGE SCALE GENOMIC DNA]</scope>
</reference>
<dbReference type="AlphaFoldDB" id="A0A4Y2R5Y6"/>
<name>A0A4Y2R5Y6_ARAVE</name>
<accession>A0A4Y2R5Y6</accession>
<keyword evidence="2" id="KW-1185">Reference proteome</keyword>
<evidence type="ECO:0000313" key="2">
    <source>
        <dbReference type="Proteomes" id="UP000499080"/>
    </source>
</evidence>
<proteinExistence type="predicted"/>
<dbReference type="EMBL" id="BGPR01015925">
    <property type="protein sequence ID" value="GBN71152.1"/>
    <property type="molecule type" value="Genomic_DNA"/>
</dbReference>
<dbReference type="Proteomes" id="UP000499080">
    <property type="component" value="Unassembled WGS sequence"/>
</dbReference>
<evidence type="ECO:0000313" key="1">
    <source>
        <dbReference type="EMBL" id="GBN71152.1"/>
    </source>
</evidence>
<sequence length="139" mass="16172">MNPLGKREFCYLFFIPPAEEYGPSSEWTYLISKSLLYPVGNENPLTSIPSSRRQGLHRIGGILIPNHYYPFRERRIDRNLPSLQQEIWVFIGLEVSSIPNHYCTLIRKLRTAYPPSLQQEIHGFLMIEVSDSKSLLKSY</sequence>